<dbReference type="GO" id="GO:0008757">
    <property type="term" value="F:S-adenosylmethionine-dependent methyltransferase activity"/>
    <property type="evidence" value="ECO:0007669"/>
    <property type="project" value="InterPro"/>
</dbReference>
<organism evidence="2 3">
    <name type="scientific">Roseospira visakhapatnamensis</name>
    <dbReference type="NCBI Taxonomy" id="390880"/>
    <lineage>
        <taxon>Bacteria</taxon>
        <taxon>Pseudomonadati</taxon>
        <taxon>Pseudomonadota</taxon>
        <taxon>Alphaproteobacteria</taxon>
        <taxon>Rhodospirillales</taxon>
        <taxon>Rhodospirillaceae</taxon>
        <taxon>Roseospira</taxon>
    </lineage>
</organism>
<keyword evidence="2" id="KW-0808">Transferase</keyword>
<evidence type="ECO:0000259" key="1">
    <source>
        <dbReference type="Pfam" id="PF08241"/>
    </source>
</evidence>
<evidence type="ECO:0000313" key="2">
    <source>
        <dbReference type="EMBL" id="MBB4266374.1"/>
    </source>
</evidence>
<dbReference type="InterPro" id="IPR050508">
    <property type="entry name" value="Methyltransf_Superfamily"/>
</dbReference>
<dbReference type="PANTHER" id="PTHR42912:SF80">
    <property type="entry name" value="METHYLTRANSFERASE DOMAIN-CONTAINING PROTEIN"/>
    <property type="match status" value="1"/>
</dbReference>
<dbReference type="Pfam" id="PF08241">
    <property type="entry name" value="Methyltransf_11"/>
    <property type="match status" value="1"/>
</dbReference>
<dbReference type="PANTHER" id="PTHR42912">
    <property type="entry name" value="METHYLTRANSFERASE"/>
    <property type="match status" value="1"/>
</dbReference>
<accession>A0A7W6W9W4</accession>
<sequence>MTDANLEQLEEYYDRWSSSYEEDLLGMGYDAPRQAAEALRKQGLDTGHPVLDAGCGTGLTGLHLNKLGFSDITGIDYSTASLDKARQKGCYTDLKQMDMNNPLAFPDNHFMAAQCIGTLTYLKNMTGVMREFQRVVRSGGIVSLTHRLDLYDDTFTSVLKGLVDDGLWTHIHHSDPQPYIPGHKDFGDNKTIIYDMFQVN</sequence>
<gene>
    <name evidence="2" type="ORF">GGD89_002005</name>
</gene>
<keyword evidence="2" id="KW-0489">Methyltransferase</keyword>
<proteinExistence type="predicted"/>
<keyword evidence="3" id="KW-1185">Reference proteome</keyword>
<dbReference type="AlphaFoldDB" id="A0A7W6W9W4"/>
<dbReference type="Proteomes" id="UP000554286">
    <property type="component" value="Unassembled WGS sequence"/>
</dbReference>
<dbReference type="InterPro" id="IPR029063">
    <property type="entry name" value="SAM-dependent_MTases_sf"/>
</dbReference>
<name>A0A7W6W9W4_9PROT</name>
<comment type="caution">
    <text evidence="2">The sequence shown here is derived from an EMBL/GenBank/DDBJ whole genome shotgun (WGS) entry which is preliminary data.</text>
</comment>
<dbReference type="Gene3D" id="3.40.50.150">
    <property type="entry name" value="Vaccinia Virus protein VP39"/>
    <property type="match status" value="1"/>
</dbReference>
<dbReference type="EMBL" id="JACIGK010000013">
    <property type="protein sequence ID" value="MBB4266374.1"/>
    <property type="molecule type" value="Genomic_DNA"/>
</dbReference>
<dbReference type="InterPro" id="IPR013216">
    <property type="entry name" value="Methyltransf_11"/>
</dbReference>
<evidence type="ECO:0000313" key="3">
    <source>
        <dbReference type="Proteomes" id="UP000554286"/>
    </source>
</evidence>
<dbReference type="SUPFAM" id="SSF53335">
    <property type="entry name" value="S-adenosyl-L-methionine-dependent methyltransferases"/>
    <property type="match status" value="1"/>
</dbReference>
<dbReference type="RefSeq" id="WP_184044710.1">
    <property type="nucleotide sequence ID" value="NZ_JACIGK010000013.1"/>
</dbReference>
<dbReference type="GO" id="GO:0032259">
    <property type="term" value="P:methylation"/>
    <property type="evidence" value="ECO:0007669"/>
    <property type="project" value="UniProtKB-KW"/>
</dbReference>
<dbReference type="CDD" id="cd02440">
    <property type="entry name" value="AdoMet_MTases"/>
    <property type="match status" value="1"/>
</dbReference>
<protein>
    <submittedName>
        <fullName evidence="2">Putative TPR repeat methyltransferase</fullName>
    </submittedName>
</protein>
<reference evidence="2 3" key="1">
    <citation type="submission" date="2020-08" db="EMBL/GenBank/DDBJ databases">
        <title>Genome sequencing of Purple Non-Sulfur Bacteria from various extreme environments.</title>
        <authorList>
            <person name="Mayer M."/>
        </authorList>
    </citation>
    <scope>NUCLEOTIDE SEQUENCE [LARGE SCALE GENOMIC DNA]</scope>
    <source>
        <strain evidence="2 3">JA131</strain>
    </source>
</reference>
<feature type="domain" description="Methyltransferase type 11" evidence="1">
    <location>
        <begin position="51"/>
        <end position="142"/>
    </location>
</feature>